<protein>
    <submittedName>
        <fullName evidence="2">Uncharacterized protein</fullName>
    </submittedName>
</protein>
<sequence length="76" mass="7759">MNLAFMSMDNEEDNRANEGRVDGGEWAGLSLGLEMAREGVLRVGTQVGGVLAGEGLAHELEVAASGGWGRDGGAVG</sequence>
<gene>
    <name evidence="2" type="ORF">CYMTET_34132</name>
</gene>
<feature type="region of interest" description="Disordered" evidence="1">
    <location>
        <begin position="1"/>
        <end position="21"/>
    </location>
</feature>
<proteinExistence type="predicted"/>
<dbReference type="Proteomes" id="UP001190700">
    <property type="component" value="Unassembled WGS sequence"/>
</dbReference>
<comment type="caution">
    <text evidence="2">The sequence shown here is derived from an EMBL/GenBank/DDBJ whole genome shotgun (WGS) entry which is preliminary data.</text>
</comment>
<reference evidence="2 3" key="1">
    <citation type="journal article" date="2015" name="Genome Biol. Evol.">
        <title>Comparative Genomics of a Bacterivorous Green Alga Reveals Evolutionary Causalities and Consequences of Phago-Mixotrophic Mode of Nutrition.</title>
        <authorList>
            <person name="Burns J.A."/>
            <person name="Paasch A."/>
            <person name="Narechania A."/>
            <person name="Kim E."/>
        </authorList>
    </citation>
    <scope>NUCLEOTIDE SEQUENCE [LARGE SCALE GENOMIC DNA]</scope>
    <source>
        <strain evidence="2 3">PLY_AMNH</strain>
    </source>
</reference>
<keyword evidence="3" id="KW-1185">Reference proteome</keyword>
<dbReference type="AlphaFoldDB" id="A0AAE0FBQ3"/>
<evidence type="ECO:0000256" key="1">
    <source>
        <dbReference type="SAM" id="MobiDB-lite"/>
    </source>
</evidence>
<name>A0AAE0FBQ3_9CHLO</name>
<evidence type="ECO:0000313" key="2">
    <source>
        <dbReference type="EMBL" id="KAK3256748.1"/>
    </source>
</evidence>
<evidence type="ECO:0000313" key="3">
    <source>
        <dbReference type="Proteomes" id="UP001190700"/>
    </source>
</evidence>
<organism evidence="2 3">
    <name type="scientific">Cymbomonas tetramitiformis</name>
    <dbReference type="NCBI Taxonomy" id="36881"/>
    <lineage>
        <taxon>Eukaryota</taxon>
        <taxon>Viridiplantae</taxon>
        <taxon>Chlorophyta</taxon>
        <taxon>Pyramimonadophyceae</taxon>
        <taxon>Pyramimonadales</taxon>
        <taxon>Pyramimonadaceae</taxon>
        <taxon>Cymbomonas</taxon>
    </lineage>
</organism>
<dbReference type="EMBL" id="LGRX02021375">
    <property type="protein sequence ID" value="KAK3256748.1"/>
    <property type="molecule type" value="Genomic_DNA"/>
</dbReference>
<accession>A0AAE0FBQ3</accession>